<keyword evidence="1" id="KW-0732">Signal</keyword>
<dbReference type="InterPro" id="IPR045032">
    <property type="entry name" value="PEL"/>
</dbReference>
<dbReference type="PRINTS" id="PR00807">
    <property type="entry name" value="AMBALLERGEN"/>
</dbReference>
<reference evidence="2" key="1">
    <citation type="submission" date="2022-12" db="EMBL/GenBank/DDBJ databases">
        <title>Draft genome assemblies for two species of Escallonia (Escalloniales).</title>
        <authorList>
            <person name="Chanderbali A."/>
            <person name="Dervinis C."/>
            <person name="Anghel I."/>
            <person name="Soltis D."/>
            <person name="Soltis P."/>
            <person name="Zapata F."/>
        </authorList>
    </citation>
    <scope>NUCLEOTIDE SEQUENCE</scope>
    <source>
        <strain evidence="2">UCBG92.1500</strain>
        <tissue evidence="2">Leaf</tissue>
    </source>
</reference>
<dbReference type="EMBL" id="JAVXUO010000405">
    <property type="protein sequence ID" value="KAK2992504.1"/>
    <property type="molecule type" value="Genomic_DNA"/>
</dbReference>
<dbReference type="PANTHER" id="PTHR31683">
    <property type="entry name" value="PECTATE LYASE 18-RELATED"/>
    <property type="match status" value="1"/>
</dbReference>
<protein>
    <submittedName>
        <fullName evidence="2">Uncharacterized protein</fullName>
    </submittedName>
</protein>
<comment type="caution">
    <text evidence="2">The sequence shown here is derived from an EMBL/GenBank/DDBJ whole genome shotgun (WGS) entry which is preliminary data.</text>
</comment>
<dbReference type="GO" id="GO:0030570">
    <property type="term" value="F:pectate lyase activity"/>
    <property type="evidence" value="ECO:0007669"/>
    <property type="project" value="InterPro"/>
</dbReference>
<dbReference type="Gene3D" id="2.160.20.10">
    <property type="entry name" value="Single-stranded right-handed beta-helix, Pectin lyase-like"/>
    <property type="match status" value="1"/>
</dbReference>
<accession>A0AA88UPC5</accession>
<dbReference type="Proteomes" id="UP001187471">
    <property type="component" value="Unassembled WGS sequence"/>
</dbReference>
<name>A0AA88UPC5_9ASTE</name>
<dbReference type="AlphaFoldDB" id="A0AA88UPC5"/>
<organism evidence="2 3">
    <name type="scientific">Escallonia rubra</name>
    <dbReference type="NCBI Taxonomy" id="112253"/>
    <lineage>
        <taxon>Eukaryota</taxon>
        <taxon>Viridiplantae</taxon>
        <taxon>Streptophyta</taxon>
        <taxon>Embryophyta</taxon>
        <taxon>Tracheophyta</taxon>
        <taxon>Spermatophyta</taxon>
        <taxon>Magnoliopsida</taxon>
        <taxon>eudicotyledons</taxon>
        <taxon>Gunneridae</taxon>
        <taxon>Pentapetalae</taxon>
        <taxon>asterids</taxon>
        <taxon>campanulids</taxon>
        <taxon>Escalloniales</taxon>
        <taxon>Escalloniaceae</taxon>
        <taxon>Escallonia</taxon>
    </lineage>
</organism>
<gene>
    <name evidence="2" type="ORF">RJ640_005651</name>
</gene>
<evidence type="ECO:0000313" key="3">
    <source>
        <dbReference type="Proteomes" id="UP001187471"/>
    </source>
</evidence>
<keyword evidence="3" id="KW-1185">Reference proteome</keyword>
<dbReference type="PANTHER" id="PTHR31683:SF80">
    <property type="entry name" value="PECTATE LYASE 16-RELATED"/>
    <property type="match status" value="1"/>
</dbReference>
<dbReference type="InterPro" id="IPR012334">
    <property type="entry name" value="Pectin_lyas_fold"/>
</dbReference>
<sequence>MEQVTKREVKGGWKNWKWRSSKDKFLNGAFFVQSGYGSCAPLYSRSQSFPVADGSMVPALTAGAGQLGCTISKAYSCKSFKELATDEEILKAVEFTDASYVKPSLESAKGTLTIVAVALPMTRHGKSALTVTKKANQAADVDIQKARWPMDAQHKL</sequence>
<proteinExistence type="predicted"/>
<dbReference type="InterPro" id="IPR018082">
    <property type="entry name" value="AmbAllergen"/>
</dbReference>
<evidence type="ECO:0000256" key="1">
    <source>
        <dbReference type="ARBA" id="ARBA00022729"/>
    </source>
</evidence>
<evidence type="ECO:0000313" key="2">
    <source>
        <dbReference type="EMBL" id="KAK2992504.1"/>
    </source>
</evidence>